<name>C9KPP2_9FIRM</name>
<evidence type="ECO:0000259" key="7">
    <source>
        <dbReference type="Pfam" id="PF01435"/>
    </source>
</evidence>
<comment type="cofactor">
    <cofactor evidence="6">
        <name>Zn(2+)</name>
        <dbReference type="ChEBI" id="CHEBI:29105"/>
    </cofactor>
    <text evidence="6">Binds 1 zinc ion per subunit.</text>
</comment>
<dbReference type="GO" id="GO:0046872">
    <property type="term" value="F:metal ion binding"/>
    <property type="evidence" value="ECO:0007669"/>
    <property type="project" value="UniProtKB-KW"/>
</dbReference>
<dbReference type="InterPro" id="IPR051156">
    <property type="entry name" value="Mito/Outer_Membr_Metalloprot"/>
</dbReference>
<evidence type="ECO:0000313" key="9">
    <source>
        <dbReference type="Proteomes" id="UP000003671"/>
    </source>
</evidence>
<dbReference type="Gene3D" id="3.30.2010.10">
    <property type="entry name" value="Metalloproteases ('zincins'), catalytic domain"/>
    <property type="match status" value="1"/>
</dbReference>
<dbReference type="PATRIC" id="fig|500635.8.peg.1849"/>
<evidence type="ECO:0000313" key="8">
    <source>
        <dbReference type="EMBL" id="EEX68197.1"/>
    </source>
</evidence>
<keyword evidence="5 6" id="KW-0482">Metalloprotease</keyword>
<protein>
    <submittedName>
        <fullName evidence="8">Peptidase, M48 family</fullName>
        <ecNumber evidence="8">3.4.24.-</ecNumber>
    </submittedName>
</protein>
<organism evidence="8 9">
    <name type="scientific">Mitsuokella multacida DSM 20544</name>
    <dbReference type="NCBI Taxonomy" id="500635"/>
    <lineage>
        <taxon>Bacteria</taxon>
        <taxon>Bacillati</taxon>
        <taxon>Bacillota</taxon>
        <taxon>Negativicutes</taxon>
        <taxon>Selenomonadales</taxon>
        <taxon>Selenomonadaceae</taxon>
        <taxon>Mitsuokella</taxon>
    </lineage>
</organism>
<comment type="caution">
    <text evidence="8">The sequence shown here is derived from an EMBL/GenBank/DDBJ whole genome shotgun (WGS) entry which is preliminary data.</text>
</comment>
<accession>C9KPP2</accession>
<dbReference type="GO" id="GO:0051603">
    <property type="term" value="P:proteolysis involved in protein catabolic process"/>
    <property type="evidence" value="ECO:0007669"/>
    <property type="project" value="TreeGrafter"/>
</dbReference>
<dbReference type="Proteomes" id="UP000003671">
    <property type="component" value="Unassembled WGS sequence"/>
</dbReference>
<dbReference type="InterPro" id="IPR001915">
    <property type="entry name" value="Peptidase_M48"/>
</dbReference>
<keyword evidence="1 6" id="KW-0645">Protease</keyword>
<dbReference type="GO" id="GO:0016020">
    <property type="term" value="C:membrane"/>
    <property type="evidence" value="ECO:0007669"/>
    <property type="project" value="TreeGrafter"/>
</dbReference>
<dbReference type="AlphaFoldDB" id="C9KPP2"/>
<evidence type="ECO:0000256" key="4">
    <source>
        <dbReference type="ARBA" id="ARBA00022833"/>
    </source>
</evidence>
<proteinExistence type="inferred from homology"/>
<reference evidence="8" key="1">
    <citation type="submission" date="2009-09" db="EMBL/GenBank/DDBJ databases">
        <authorList>
            <person name="Weinstock G."/>
            <person name="Sodergren E."/>
            <person name="Clifton S."/>
            <person name="Fulton L."/>
            <person name="Fulton B."/>
            <person name="Courtney L."/>
            <person name="Fronick C."/>
            <person name="Harrison M."/>
            <person name="Strong C."/>
            <person name="Farmer C."/>
            <person name="Delahaunty K."/>
            <person name="Markovic C."/>
            <person name="Hall O."/>
            <person name="Minx P."/>
            <person name="Tomlinson C."/>
            <person name="Mitreva M."/>
            <person name="Nelson J."/>
            <person name="Hou S."/>
            <person name="Wollam A."/>
            <person name="Pepin K.H."/>
            <person name="Johnson M."/>
            <person name="Bhonagiri V."/>
            <person name="Nash W.E."/>
            <person name="Warren W."/>
            <person name="Chinwalla A."/>
            <person name="Mardis E.R."/>
            <person name="Wilson R.K."/>
        </authorList>
    </citation>
    <scope>NUCLEOTIDE SEQUENCE [LARGE SCALE GENOMIC DNA]</scope>
    <source>
        <strain evidence="8">DSM 20544</strain>
    </source>
</reference>
<dbReference type="PANTHER" id="PTHR22726:SF1">
    <property type="entry name" value="METALLOENDOPEPTIDASE OMA1, MITOCHONDRIAL"/>
    <property type="match status" value="1"/>
</dbReference>
<keyword evidence="3 6" id="KW-0378">Hydrolase</keyword>
<comment type="similarity">
    <text evidence="6">Belongs to the peptidase M48 family.</text>
</comment>
<keyword evidence="4 6" id="KW-0862">Zinc</keyword>
<sequence length="363" mass="39689">MSIMEIKKSLQKRIVTVLAAGMIMIPGAYGLAPAPVAHAEFGWGSIIGAGIQGVAAHAQLTAFLKKYNDSEEGRQEFFEEMKKQYGVNNDAYYNRKIDTIMANLTAAIGAVDPTIYDKPYNYFINQDQSFNAFCTIGHNMSINTGLFSILTNDDEIAVVLGHEMAHGQKDHPAKGARRSLNMSILGAATGTDLGAIVAGIINNRNITKPMEREADALAFEYITHSNYNPGACAAVWQRVMDKSKGQENSMQQFFSDHPSDGDRRDTYVKKLYEYSNKHVTVKDGTVSVNGKNFVTPAAAGDMSAAERSYFVVGNLAAAYHNGHNKEAAYVDGKTVMLGAQPIMTCTYDDESAQKLADRLNKIK</sequence>
<dbReference type="Pfam" id="PF01435">
    <property type="entry name" value="Peptidase_M48"/>
    <property type="match status" value="1"/>
</dbReference>
<evidence type="ECO:0000256" key="3">
    <source>
        <dbReference type="ARBA" id="ARBA00022801"/>
    </source>
</evidence>
<keyword evidence="9" id="KW-1185">Reference proteome</keyword>
<evidence type="ECO:0000256" key="1">
    <source>
        <dbReference type="ARBA" id="ARBA00022670"/>
    </source>
</evidence>
<feature type="domain" description="Peptidase M48" evidence="7">
    <location>
        <begin position="95"/>
        <end position="263"/>
    </location>
</feature>
<keyword evidence="2" id="KW-0479">Metal-binding</keyword>
<dbReference type="CDD" id="cd07324">
    <property type="entry name" value="M48C_Oma1-like"/>
    <property type="match status" value="1"/>
</dbReference>
<dbReference type="GO" id="GO:0004222">
    <property type="term" value="F:metalloendopeptidase activity"/>
    <property type="evidence" value="ECO:0007669"/>
    <property type="project" value="InterPro"/>
</dbReference>
<dbReference type="PANTHER" id="PTHR22726">
    <property type="entry name" value="METALLOENDOPEPTIDASE OMA1"/>
    <property type="match status" value="1"/>
</dbReference>
<dbReference type="eggNOG" id="COG4783">
    <property type="taxonomic scope" value="Bacteria"/>
</dbReference>
<gene>
    <name evidence="8" type="ORF">MITSMUL_05200</name>
</gene>
<dbReference type="STRING" id="500635.MITSMUL_05200"/>
<dbReference type="EMBL" id="ABWK02000020">
    <property type="protein sequence ID" value="EEX68197.1"/>
    <property type="molecule type" value="Genomic_DNA"/>
</dbReference>
<dbReference type="HOGENOM" id="CLU_052515_0_0_9"/>
<dbReference type="EC" id="3.4.24.-" evidence="8"/>
<evidence type="ECO:0000256" key="5">
    <source>
        <dbReference type="ARBA" id="ARBA00023049"/>
    </source>
</evidence>
<evidence type="ECO:0000256" key="6">
    <source>
        <dbReference type="RuleBase" id="RU003983"/>
    </source>
</evidence>
<evidence type="ECO:0000256" key="2">
    <source>
        <dbReference type="ARBA" id="ARBA00022723"/>
    </source>
</evidence>